<evidence type="ECO:0000256" key="8">
    <source>
        <dbReference type="ARBA" id="ARBA00022692"/>
    </source>
</evidence>
<gene>
    <name evidence="14" type="ORF">WMO29_15250</name>
</gene>
<name>A0ABV1FL73_9FIRM</name>
<evidence type="ECO:0000313" key="15">
    <source>
        <dbReference type="Proteomes" id="UP001438008"/>
    </source>
</evidence>
<dbReference type="EMBL" id="JBBMFE010000019">
    <property type="protein sequence ID" value="MEQ2473828.1"/>
    <property type="molecule type" value="Genomic_DNA"/>
</dbReference>
<evidence type="ECO:0000256" key="10">
    <source>
        <dbReference type="ARBA" id="ARBA00023065"/>
    </source>
</evidence>
<organism evidence="14 15">
    <name type="scientific">Laedolimicola intestinihominis</name>
    <dbReference type="NCBI Taxonomy" id="3133166"/>
    <lineage>
        <taxon>Bacteria</taxon>
        <taxon>Bacillati</taxon>
        <taxon>Bacillota</taxon>
        <taxon>Clostridia</taxon>
        <taxon>Lachnospirales</taxon>
        <taxon>Lachnospiraceae</taxon>
        <taxon>Laedolimicola</taxon>
    </lineage>
</organism>
<protein>
    <recommendedName>
        <fullName evidence="4">Probable multidrug resistance protein NorM</fullName>
    </recommendedName>
    <alternativeName>
        <fullName evidence="12">Multidrug-efflux transporter</fullName>
    </alternativeName>
</protein>
<feature type="transmembrane region" description="Helical" evidence="13">
    <location>
        <begin position="193"/>
        <end position="213"/>
    </location>
</feature>
<dbReference type="Pfam" id="PF01554">
    <property type="entry name" value="MatE"/>
    <property type="match status" value="2"/>
</dbReference>
<keyword evidence="11 13" id="KW-0472">Membrane</keyword>
<accession>A0ABV1FL73</accession>
<reference evidence="14 15" key="1">
    <citation type="submission" date="2024-03" db="EMBL/GenBank/DDBJ databases">
        <title>Human intestinal bacterial collection.</title>
        <authorList>
            <person name="Pauvert C."/>
            <person name="Hitch T.C.A."/>
            <person name="Clavel T."/>
        </authorList>
    </citation>
    <scope>NUCLEOTIDE SEQUENCE [LARGE SCALE GENOMIC DNA]</scope>
    <source>
        <strain evidence="14 15">CLA-AA-H132</strain>
    </source>
</reference>
<dbReference type="PANTHER" id="PTHR43298:SF2">
    <property type="entry name" value="FMN_FAD EXPORTER YEEO-RELATED"/>
    <property type="match status" value="1"/>
</dbReference>
<keyword evidence="10" id="KW-0406">Ion transport</keyword>
<feature type="transmembrane region" description="Helical" evidence="13">
    <location>
        <begin position="134"/>
        <end position="152"/>
    </location>
</feature>
<dbReference type="RefSeq" id="WP_349165364.1">
    <property type="nucleotide sequence ID" value="NZ_JBBMFE010000019.1"/>
</dbReference>
<proteinExistence type="inferred from homology"/>
<keyword evidence="7" id="KW-1003">Cell membrane</keyword>
<evidence type="ECO:0000256" key="3">
    <source>
        <dbReference type="ARBA" id="ARBA00010199"/>
    </source>
</evidence>
<evidence type="ECO:0000256" key="13">
    <source>
        <dbReference type="SAM" id="Phobius"/>
    </source>
</evidence>
<evidence type="ECO:0000256" key="6">
    <source>
        <dbReference type="ARBA" id="ARBA00022449"/>
    </source>
</evidence>
<evidence type="ECO:0000256" key="7">
    <source>
        <dbReference type="ARBA" id="ARBA00022475"/>
    </source>
</evidence>
<feature type="transmembrane region" description="Helical" evidence="13">
    <location>
        <begin position="97"/>
        <end position="122"/>
    </location>
</feature>
<sequence>MEKEYLLREKPLKALWLFALPMMVGNLFQQFYTMADSMIVGRFVGEDALAAIGASYALTNVFICIAIGGGVGAGVLTGRYFGAREYLRLRLCIRTALMTFLVLSLLLSAFGLLFCSAILRALHTPGNVLPMASAYLMIYFLGLPFLFLYNMLSAMFNALGRSRVPLYLLIFSSALNIGLDLCLVCGLELGIEGAAWATLAAQTVSAVLSFLLFRRTLNKCTAPEPLTDSCDKSIAESPLRQSPDSEIPVHPMSDGIEHHSALSITLFSLTELAAITRITLPSIFQQATVSIGAMLVQAVINPFGSQVLAGYAAASRLESFCIVPMSALGQAMSAYTSQNLGAAGKAIVSTEPLSQAHDTAQKNLSFPEADAETSLHYIKRVRQGYRAALALAGGFAVLLCIFLLLSARPLIASFLGPGGTNLALETGVQYLHFINFFFALIGLKMCTDGVLRGAADMGMFTLANLANLTFRVLFAALLAPRFGAAFVWYAIPLGWLLNSLISGYEYRSGRWLPPPFNKHNWS</sequence>
<evidence type="ECO:0000256" key="5">
    <source>
        <dbReference type="ARBA" id="ARBA00022448"/>
    </source>
</evidence>
<feature type="transmembrane region" description="Helical" evidence="13">
    <location>
        <begin position="12"/>
        <end position="32"/>
    </location>
</feature>
<feature type="transmembrane region" description="Helical" evidence="13">
    <location>
        <begin position="485"/>
        <end position="504"/>
    </location>
</feature>
<feature type="transmembrane region" description="Helical" evidence="13">
    <location>
        <begin position="52"/>
        <end position="76"/>
    </location>
</feature>
<evidence type="ECO:0000256" key="9">
    <source>
        <dbReference type="ARBA" id="ARBA00022989"/>
    </source>
</evidence>
<dbReference type="CDD" id="cd13138">
    <property type="entry name" value="MATE_yoeA_like"/>
    <property type="match status" value="1"/>
</dbReference>
<feature type="transmembrane region" description="Helical" evidence="13">
    <location>
        <begin position="427"/>
        <end position="446"/>
    </location>
</feature>
<evidence type="ECO:0000256" key="11">
    <source>
        <dbReference type="ARBA" id="ARBA00023136"/>
    </source>
</evidence>
<dbReference type="PIRSF" id="PIRSF006603">
    <property type="entry name" value="DinF"/>
    <property type="match status" value="1"/>
</dbReference>
<dbReference type="InterPro" id="IPR002528">
    <property type="entry name" value="MATE_fam"/>
</dbReference>
<dbReference type="InterPro" id="IPR050222">
    <property type="entry name" value="MATE_MdtK"/>
</dbReference>
<keyword evidence="15" id="KW-1185">Reference proteome</keyword>
<evidence type="ECO:0000256" key="12">
    <source>
        <dbReference type="ARBA" id="ARBA00031636"/>
    </source>
</evidence>
<keyword evidence="6" id="KW-0050">Antiport</keyword>
<comment type="caution">
    <text evidence="14">The sequence shown here is derived from an EMBL/GenBank/DDBJ whole genome shotgun (WGS) entry which is preliminary data.</text>
</comment>
<feature type="transmembrane region" description="Helical" evidence="13">
    <location>
        <begin position="458"/>
        <end position="479"/>
    </location>
</feature>
<feature type="transmembrane region" description="Helical" evidence="13">
    <location>
        <begin position="164"/>
        <end position="187"/>
    </location>
</feature>
<comment type="subcellular location">
    <subcellularLocation>
        <location evidence="2">Cell membrane</location>
        <topology evidence="2">Multi-pass membrane protein</topology>
    </subcellularLocation>
</comment>
<feature type="transmembrane region" description="Helical" evidence="13">
    <location>
        <begin position="387"/>
        <end position="407"/>
    </location>
</feature>
<evidence type="ECO:0000256" key="4">
    <source>
        <dbReference type="ARBA" id="ARBA00020268"/>
    </source>
</evidence>
<keyword evidence="8 13" id="KW-0812">Transmembrane</keyword>
<keyword evidence="5" id="KW-0813">Transport</keyword>
<evidence type="ECO:0000313" key="14">
    <source>
        <dbReference type="EMBL" id="MEQ2473828.1"/>
    </source>
</evidence>
<dbReference type="InterPro" id="IPR048279">
    <property type="entry name" value="MdtK-like"/>
</dbReference>
<comment type="function">
    <text evidence="1">Multidrug efflux pump.</text>
</comment>
<dbReference type="PANTHER" id="PTHR43298">
    <property type="entry name" value="MULTIDRUG RESISTANCE PROTEIN NORM-RELATED"/>
    <property type="match status" value="1"/>
</dbReference>
<evidence type="ECO:0000256" key="1">
    <source>
        <dbReference type="ARBA" id="ARBA00003408"/>
    </source>
</evidence>
<comment type="similarity">
    <text evidence="3">Belongs to the multi antimicrobial extrusion (MATE) (TC 2.A.66.1) family.</text>
</comment>
<dbReference type="Proteomes" id="UP001438008">
    <property type="component" value="Unassembled WGS sequence"/>
</dbReference>
<keyword evidence="9 13" id="KW-1133">Transmembrane helix</keyword>
<evidence type="ECO:0000256" key="2">
    <source>
        <dbReference type="ARBA" id="ARBA00004651"/>
    </source>
</evidence>